<dbReference type="OrthoDB" id="428577at2759"/>
<protein>
    <recommendedName>
        <fullName evidence="1">Iodothyronine deiodinase</fullName>
    </recommendedName>
</protein>
<dbReference type="GO" id="GO:0004800">
    <property type="term" value="F:thyroxine 5'-deiodinase activity"/>
    <property type="evidence" value="ECO:0007669"/>
    <property type="project" value="InterPro"/>
</dbReference>
<dbReference type="Proteomes" id="UP000824219">
    <property type="component" value="Linkage Group LG25"/>
</dbReference>
<sequence>MQNKEDFRMKREAAEVPGGNPPPCEEAARAWRRGGFFPYSNPYKSYKKRRTRHRRLKEGRQMEGGDSSVCAPARRMPDVQDFVNALKNALVSLMLLPRFLLAAVLLWLLDFVCIRRKVLVKMREQEGSTPDDPPVTVSDSNRMFTLDSLRAVWYSQKLDFCKAAHLGLAAPNSEYADIADSLLVYIEEAHPSDGWVSTDAPYQIPRHRCIKDRIRAARLMNAIVPGSVVVVDTMDNSSNRAYGAYFERLYVLKDEKVVYQGGRGPEGYRISELKNWLEQYRQELEGAKPVVVQV</sequence>
<dbReference type="Gene3D" id="3.40.30.10">
    <property type="entry name" value="Glutaredoxin"/>
    <property type="match status" value="1"/>
</dbReference>
<feature type="transmembrane region" description="Helical" evidence="3">
    <location>
        <begin position="95"/>
        <end position="114"/>
    </location>
</feature>
<dbReference type="GO" id="GO:0042403">
    <property type="term" value="P:thyroid hormone metabolic process"/>
    <property type="evidence" value="ECO:0007669"/>
    <property type="project" value="TreeGrafter"/>
</dbReference>
<accession>A0A9D3N7Y9</accession>
<keyword evidence="3" id="KW-0472">Membrane</keyword>
<dbReference type="EMBL" id="JAHKSW010000025">
    <property type="protein sequence ID" value="KAG7316483.1"/>
    <property type="molecule type" value="Genomic_DNA"/>
</dbReference>
<keyword evidence="1" id="KW-0560">Oxidoreductase</keyword>
<keyword evidence="1" id="KW-0893">Thyroid hormones biosynthesis</keyword>
<feature type="compositionally biased region" description="Basic and acidic residues" evidence="2">
    <location>
        <begin position="1"/>
        <end position="14"/>
    </location>
</feature>
<gene>
    <name evidence="4" type="ORF">KOW79_020024</name>
</gene>
<comment type="caution">
    <text evidence="4">The sequence shown here is derived from an EMBL/GenBank/DDBJ whole genome shotgun (WGS) entry which is preliminary data.</text>
</comment>
<comment type="similarity">
    <text evidence="1">Belongs to the iodothyronine deiodinase family.</text>
</comment>
<feature type="region of interest" description="Disordered" evidence="2">
    <location>
        <begin position="48"/>
        <end position="70"/>
    </location>
</feature>
<evidence type="ECO:0000256" key="2">
    <source>
        <dbReference type="SAM" id="MobiDB-lite"/>
    </source>
</evidence>
<dbReference type="InterPro" id="IPR000643">
    <property type="entry name" value="Iodothyronine_deiodinase"/>
</dbReference>
<dbReference type="AlphaFoldDB" id="A0A9D3N7Y9"/>
<keyword evidence="1" id="KW-0712">Selenocysteine</keyword>
<keyword evidence="5" id="KW-1185">Reference proteome</keyword>
<reference evidence="4 5" key="1">
    <citation type="submission" date="2021-06" db="EMBL/GenBank/DDBJ databases">
        <title>Chromosome-level genome assembly of the red-tail catfish (Hemibagrus wyckioides).</title>
        <authorList>
            <person name="Shao F."/>
        </authorList>
    </citation>
    <scope>NUCLEOTIDE SEQUENCE [LARGE SCALE GENOMIC DNA]</scope>
    <source>
        <strain evidence="4">EC202008001</strain>
        <tissue evidence="4">Blood</tissue>
    </source>
</reference>
<keyword evidence="3" id="KW-1133">Transmembrane helix</keyword>
<name>A0A9D3N7Y9_9TELE</name>
<feature type="region of interest" description="Disordered" evidence="2">
    <location>
        <begin position="1"/>
        <end position="24"/>
    </location>
</feature>
<evidence type="ECO:0000256" key="3">
    <source>
        <dbReference type="SAM" id="Phobius"/>
    </source>
</evidence>
<dbReference type="PANTHER" id="PTHR11781">
    <property type="entry name" value="IODOTHYRONINE DEIODINASE"/>
    <property type="match status" value="1"/>
</dbReference>
<feature type="compositionally biased region" description="Basic residues" evidence="2">
    <location>
        <begin position="48"/>
        <end position="57"/>
    </location>
</feature>
<evidence type="ECO:0000313" key="4">
    <source>
        <dbReference type="EMBL" id="KAG7316483.1"/>
    </source>
</evidence>
<evidence type="ECO:0000256" key="1">
    <source>
        <dbReference type="RuleBase" id="RU000676"/>
    </source>
</evidence>
<dbReference type="Pfam" id="PF00837">
    <property type="entry name" value="T4_deiodinase"/>
    <property type="match status" value="1"/>
</dbReference>
<dbReference type="GO" id="GO:0042446">
    <property type="term" value="P:hormone biosynthetic process"/>
    <property type="evidence" value="ECO:0007669"/>
    <property type="project" value="UniProtKB-KW"/>
</dbReference>
<organism evidence="4 5">
    <name type="scientific">Hemibagrus wyckioides</name>
    <dbReference type="NCBI Taxonomy" id="337641"/>
    <lineage>
        <taxon>Eukaryota</taxon>
        <taxon>Metazoa</taxon>
        <taxon>Chordata</taxon>
        <taxon>Craniata</taxon>
        <taxon>Vertebrata</taxon>
        <taxon>Euteleostomi</taxon>
        <taxon>Actinopterygii</taxon>
        <taxon>Neopterygii</taxon>
        <taxon>Teleostei</taxon>
        <taxon>Ostariophysi</taxon>
        <taxon>Siluriformes</taxon>
        <taxon>Bagridae</taxon>
        <taxon>Hemibagrus</taxon>
    </lineage>
</organism>
<comment type="function">
    <text evidence="1">Responsible for the deiodination of T4 (3,5,3',5'-tetraiodothyronine).</text>
</comment>
<keyword evidence="3" id="KW-0812">Transmembrane</keyword>
<evidence type="ECO:0000313" key="5">
    <source>
        <dbReference type="Proteomes" id="UP000824219"/>
    </source>
</evidence>
<dbReference type="PANTHER" id="PTHR11781:SF4">
    <property type="entry name" value="THYROXINE 5-DEIODINASE"/>
    <property type="match status" value="1"/>
</dbReference>
<proteinExistence type="inferred from homology"/>